<evidence type="ECO:0000313" key="1">
    <source>
        <dbReference type="EMBL" id="MDM0046007.1"/>
    </source>
</evidence>
<proteinExistence type="predicted"/>
<dbReference type="InterPro" id="IPR016084">
    <property type="entry name" value="Haem_Oase-like_multi-hlx"/>
</dbReference>
<organism evidence="1 2">
    <name type="scientific">Variovorax dokdonensis</name>
    <dbReference type="NCBI Taxonomy" id="344883"/>
    <lineage>
        <taxon>Bacteria</taxon>
        <taxon>Pseudomonadati</taxon>
        <taxon>Pseudomonadota</taxon>
        <taxon>Betaproteobacteria</taxon>
        <taxon>Burkholderiales</taxon>
        <taxon>Comamonadaceae</taxon>
        <taxon>Variovorax</taxon>
    </lineage>
</organism>
<dbReference type="CDD" id="cd19166">
    <property type="entry name" value="HemeO-bac"/>
    <property type="match status" value="1"/>
</dbReference>
<dbReference type="SUPFAM" id="SSF48613">
    <property type="entry name" value="Heme oxygenase-like"/>
    <property type="match status" value="1"/>
</dbReference>
<protein>
    <submittedName>
        <fullName evidence="1">Biliverdin-producing heme oxygenase</fullName>
    </submittedName>
</protein>
<sequence length="205" mass="22306">MPAIPTHFPTDPRDSLRRATAALHDRVDACMPLARPTVTLADYQEHLTLLRAWVDALRLRRPSLSRRLAQEADVLDADLELCLQWLGEATPAPALSHGGEASLTVEPITADADFDWGIAYVLEGSRLGGQVLYRRLSDALAPHPLNYLRGAGADTGAHWKAFLAELTAALPTAPRIQTACDGAVMAFDLLLQCHAERESLAEAVR</sequence>
<comment type="caution">
    <text evidence="1">The sequence shown here is derived from an EMBL/GenBank/DDBJ whole genome shotgun (WGS) entry which is preliminary data.</text>
</comment>
<dbReference type="EMBL" id="JASZYV010000003">
    <property type="protein sequence ID" value="MDM0046007.1"/>
    <property type="molecule type" value="Genomic_DNA"/>
</dbReference>
<dbReference type="Gene3D" id="1.20.910.10">
    <property type="entry name" value="Heme oxygenase-like"/>
    <property type="match status" value="1"/>
</dbReference>
<reference evidence="1" key="1">
    <citation type="submission" date="2023-06" db="EMBL/GenBank/DDBJ databases">
        <authorList>
            <person name="Jiang Y."/>
            <person name="Liu Q."/>
        </authorList>
    </citation>
    <scope>NUCLEOTIDE SEQUENCE</scope>
    <source>
        <strain evidence="1">CGMCC 1.12089</strain>
    </source>
</reference>
<gene>
    <name evidence="1" type="ORF">QTH91_16075</name>
</gene>
<name>A0ABT7NDI0_9BURK</name>
<accession>A0ABT7NDI0</accession>
<evidence type="ECO:0000313" key="2">
    <source>
        <dbReference type="Proteomes" id="UP001174908"/>
    </source>
</evidence>
<keyword evidence="2" id="KW-1185">Reference proteome</keyword>
<dbReference type="Proteomes" id="UP001174908">
    <property type="component" value="Unassembled WGS sequence"/>
</dbReference>
<dbReference type="RefSeq" id="WP_286661106.1">
    <property type="nucleotide sequence ID" value="NZ_JASZYV010000003.1"/>
</dbReference>